<dbReference type="InterPro" id="IPR029044">
    <property type="entry name" value="Nucleotide-diphossugar_trans"/>
</dbReference>
<gene>
    <name evidence="13" type="ORF">G210_2017</name>
</gene>
<dbReference type="Gene3D" id="3.90.550.10">
    <property type="entry name" value="Spore Coat Polysaccharide Biosynthesis Protein SpsA, Chain A"/>
    <property type="match status" value="1"/>
</dbReference>
<keyword evidence="9" id="KW-0333">Golgi apparatus</keyword>
<name>M3HJQ0_CANMX</name>
<organism evidence="13 14">
    <name type="scientific">Candida maltosa (strain Xu316)</name>
    <name type="common">Yeast</name>
    <dbReference type="NCBI Taxonomy" id="1245528"/>
    <lineage>
        <taxon>Eukaryota</taxon>
        <taxon>Fungi</taxon>
        <taxon>Dikarya</taxon>
        <taxon>Ascomycota</taxon>
        <taxon>Saccharomycotina</taxon>
        <taxon>Pichiomycetes</taxon>
        <taxon>Debaryomycetaceae</taxon>
        <taxon>Candida/Lodderomyces clade</taxon>
        <taxon>Candida</taxon>
    </lineage>
</organism>
<keyword evidence="6 12" id="KW-0812">Transmembrane</keyword>
<dbReference type="PANTHER" id="PTHR31392">
    <property type="entry name" value="ALPHA-1,3-MANNOSYLTRANSFERASE MNN1-RELATED"/>
    <property type="match status" value="1"/>
</dbReference>
<evidence type="ECO:0000256" key="6">
    <source>
        <dbReference type="ARBA" id="ARBA00022692"/>
    </source>
</evidence>
<evidence type="ECO:0000256" key="8">
    <source>
        <dbReference type="ARBA" id="ARBA00022989"/>
    </source>
</evidence>
<evidence type="ECO:0000256" key="9">
    <source>
        <dbReference type="ARBA" id="ARBA00023034"/>
    </source>
</evidence>
<evidence type="ECO:0000256" key="11">
    <source>
        <dbReference type="ARBA" id="ARBA00023180"/>
    </source>
</evidence>
<evidence type="ECO:0000256" key="4">
    <source>
        <dbReference type="ARBA" id="ARBA00022676"/>
    </source>
</evidence>
<feature type="transmembrane region" description="Helical" evidence="12">
    <location>
        <begin position="12"/>
        <end position="31"/>
    </location>
</feature>
<evidence type="ECO:0000256" key="3">
    <source>
        <dbReference type="ARBA" id="ARBA00009105"/>
    </source>
</evidence>
<keyword evidence="5 13" id="KW-0808">Transferase</keyword>
<dbReference type="GO" id="GO:0000139">
    <property type="term" value="C:Golgi membrane"/>
    <property type="evidence" value="ECO:0007669"/>
    <property type="project" value="UniProtKB-SubCell"/>
</dbReference>
<evidence type="ECO:0000313" key="13">
    <source>
        <dbReference type="EMBL" id="EMG47577.1"/>
    </source>
</evidence>
<dbReference type="InterPro" id="IPR022751">
    <property type="entry name" value="Alpha_mannosyltransferase"/>
</dbReference>
<dbReference type="GO" id="GO:0046354">
    <property type="term" value="P:mannan biosynthetic process"/>
    <property type="evidence" value="ECO:0007669"/>
    <property type="project" value="UniProtKB-ARBA"/>
</dbReference>
<keyword evidence="11" id="KW-0325">Glycoprotein</keyword>
<dbReference type="SUPFAM" id="SSF53448">
    <property type="entry name" value="Nucleotide-diphospho-sugar transferases"/>
    <property type="match status" value="1"/>
</dbReference>
<dbReference type="GO" id="GO:0000033">
    <property type="term" value="F:alpha-1,3-mannosyltransferase activity"/>
    <property type="evidence" value="ECO:0007669"/>
    <property type="project" value="TreeGrafter"/>
</dbReference>
<evidence type="ECO:0000256" key="12">
    <source>
        <dbReference type="SAM" id="Phobius"/>
    </source>
</evidence>
<comment type="subcellular location">
    <subcellularLocation>
        <location evidence="1">Golgi apparatus membrane</location>
        <topology evidence="1">Single-pass type II membrane protein</topology>
    </subcellularLocation>
</comment>
<keyword evidence="7" id="KW-0735">Signal-anchor</keyword>
<protein>
    <submittedName>
        <fullName evidence="13">Alpha-1,3-mannosyltransferase, putative</fullName>
    </submittedName>
</protein>
<keyword evidence="8 12" id="KW-1133">Transmembrane helix</keyword>
<evidence type="ECO:0000256" key="10">
    <source>
        <dbReference type="ARBA" id="ARBA00023136"/>
    </source>
</evidence>
<dbReference type="Pfam" id="PF11051">
    <property type="entry name" value="Mannosyl_trans3"/>
    <property type="match status" value="1"/>
</dbReference>
<reference evidence="13 14" key="1">
    <citation type="submission" date="2013-02" db="EMBL/GenBank/DDBJ databases">
        <title>Genome sequence of Candida maltosa Xu316, a potential industrial strain for xylitol and ethanol production.</title>
        <authorList>
            <person name="Yu J."/>
            <person name="Wang Q."/>
            <person name="Geng X."/>
            <person name="Bao W."/>
            <person name="He P."/>
            <person name="Cai J."/>
        </authorList>
    </citation>
    <scope>NUCLEOTIDE SEQUENCE [LARGE SCALE GENOMIC DNA]</scope>
    <source>
        <strain evidence="14">Xu316</strain>
    </source>
</reference>
<evidence type="ECO:0000256" key="5">
    <source>
        <dbReference type="ARBA" id="ARBA00022679"/>
    </source>
</evidence>
<dbReference type="eggNOG" id="ENOG502RZ48">
    <property type="taxonomic scope" value="Eukaryota"/>
</dbReference>
<keyword evidence="10 12" id="KW-0472">Membrane</keyword>
<evidence type="ECO:0000256" key="1">
    <source>
        <dbReference type="ARBA" id="ARBA00004323"/>
    </source>
</evidence>
<accession>M3HJQ0</accession>
<dbReference type="AlphaFoldDB" id="M3HJQ0"/>
<dbReference type="OMA" id="CYITNDE"/>
<dbReference type="HOGENOM" id="CLU_015387_0_0_1"/>
<sequence>MIRKLSLLNSRSKYYIYVGGALWILFILFFINRNLSDNLASANNGNDYSIYNEYDNYEYEIEDTPPKLPQHPERNLTELSIKNHTTYLKIIDHMLHNQTKPQNDINSEIYNTIFDNHDVDTVLGTLSFTQRCDLYFKNVFADNVNWFFSPDKNYDVKFNTDEYKEYMEINEERFKEEFKPKLKKLKNGEKNKAYQNFLHDKYRDYMNPRIDQDIINQLTMFRIFNKCYITNDEVSQINQMDNFITTQQKLVHEENPKPESLQLTEKESLVDLMTSKSATFENRMYPWLSKEYPVYQRYTGKVYNEPPNYHDILKDPFQKTSKQIKSSNQLPNQPFLQKFKNKCNGKGIVLSIANKYVEYTVQLIHLLRALDNRLPIQIVYYDDVSEESKRKIVTAAQEDFKTLPESFQKVSHFFDSDYLDKNSKGLRPQEVWFVNAYNAIHKNYRGKFERFGNKLLATIFTSFDEFMLIDADTVMIQPPEYFFNLEQYKETGAYFFKDRTVNRRPTTDGVYMEKMAPATIDSIMFDIPIMTNYTRSREFFKGLQHYMESGLVMLNKNIHLNSILMISQINFFKPITGKVYGEKELFWLGFAMNGDENYYFDTNFAAAVGHITPPDDRIRDDGSPHHSQEICSPHPGHVSGEDNHTLLWINSGFRFCHQADEVDFEQEAEKKTRFKFLKDAEAFKKYYYEPLRISHAIVPPLDEKLENRKNNEQEPENGWFWEYDYCRRHTLCGYSRIGGKQKLATDKDNTLEGLLVTYNDDEIALFNYLGDIWVGME</sequence>
<dbReference type="GO" id="GO:0006493">
    <property type="term" value="P:protein O-linked glycosylation"/>
    <property type="evidence" value="ECO:0007669"/>
    <property type="project" value="TreeGrafter"/>
</dbReference>
<dbReference type="UniPathway" id="UPA00378"/>
<keyword evidence="4 13" id="KW-0328">Glycosyltransferase</keyword>
<comment type="caution">
    <text evidence="13">The sequence shown here is derived from an EMBL/GenBank/DDBJ whole genome shotgun (WGS) entry which is preliminary data.</text>
</comment>
<dbReference type="PANTHER" id="PTHR31392:SF1">
    <property type="entry name" value="ALPHA-1,3-MANNOSYLTRANSFERASE MNN1-RELATED"/>
    <property type="match status" value="1"/>
</dbReference>
<comment type="pathway">
    <text evidence="2">Protein modification; protein glycosylation.</text>
</comment>
<evidence type="ECO:0000256" key="7">
    <source>
        <dbReference type="ARBA" id="ARBA00022968"/>
    </source>
</evidence>
<dbReference type="Proteomes" id="UP000011777">
    <property type="component" value="Unassembled WGS sequence"/>
</dbReference>
<evidence type="ECO:0000256" key="2">
    <source>
        <dbReference type="ARBA" id="ARBA00004922"/>
    </source>
</evidence>
<proteinExistence type="inferred from homology"/>
<comment type="similarity">
    <text evidence="3">Belongs to the MNN1/MNT family.</text>
</comment>
<dbReference type="OrthoDB" id="430354at2759"/>
<keyword evidence="14" id="KW-1185">Reference proteome</keyword>
<dbReference type="EMBL" id="AOGT01001483">
    <property type="protein sequence ID" value="EMG47577.1"/>
    <property type="molecule type" value="Genomic_DNA"/>
</dbReference>
<dbReference type="STRING" id="1245528.M3HJQ0"/>
<evidence type="ECO:0000313" key="14">
    <source>
        <dbReference type="Proteomes" id="UP000011777"/>
    </source>
</evidence>